<evidence type="ECO:0000256" key="1">
    <source>
        <dbReference type="ARBA" id="ARBA00010617"/>
    </source>
</evidence>
<dbReference type="AlphaFoldDB" id="A0A4D6LDY0"/>
<dbReference type="EMBL" id="CP039347">
    <property type="protein sequence ID" value="QCD86787.1"/>
    <property type="molecule type" value="Genomic_DNA"/>
</dbReference>
<dbReference type="InterPro" id="IPR036396">
    <property type="entry name" value="Cyt_P450_sf"/>
</dbReference>
<comment type="similarity">
    <text evidence="1">Belongs to the cytochrome P450 family.</text>
</comment>
<proteinExistence type="inferred from homology"/>
<dbReference type="Gene3D" id="1.10.630.10">
    <property type="entry name" value="Cytochrome P450"/>
    <property type="match status" value="1"/>
</dbReference>
<dbReference type="GO" id="GO:0020037">
    <property type="term" value="F:heme binding"/>
    <property type="evidence" value="ECO:0007669"/>
    <property type="project" value="InterPro"/>
</dbReference>
<evidence type="ECO:0000313" key="2">
    <source>
        <dbReference type="EMBL" id="QCD86787.1"/>
    </source>
</evidence>
<organism evidence="2 3">
    <name type="scientific">Vigna unguiculata</name>
    <name type="common">Cowpea</name>
    <dbReference type="NCBI Taxonomy" id="3917"/>
    <lineage>
        <taxon>Eukaryota</taxon>
        <taxon>Viridiplantae</taxon>
        <taxon>Streptophyta</taxon>
        <taxon>Embryophyta</taxon>
        <taxon>Tracheophyta</taxon>
        <taxon>Spermatophyta</taxon>
        <taxon>Magnoliopsida</taxon>
        <taxon>eudicotyledons</taxon>
        <taxon>Gunneridae</taxon>
        <taxon>Pentapetalae</taxon>
        <taxon>rosids</taxon>
        <taxon>fabids</taxon>
        <taxon>Fabales</taxon>
        <taxon>Fabaceae</taxon>
        <taxon>Papilionoideae</taxon>
        <taxon>50 kb inversion clade</taxon>
        <taxon>NPAAA clade</taxon>
        <taxon>indigoferoid/millettioid clade</taxon>
        <taxon>Phaseoleae</taxon>
        <taxon>Vigna</taxon>
    </lineage>
</organism>
<dbReference type="GO" id="GO:0016705">
    <property type="term" value="F:oxidoreductase activity, acting on paired donors, with incorporation or reduction of molecular oxygen"/>
    <property type="evidence" value="ECO:0007669"/>
    <property type="project" value="InterPro"/>
</dbReference>
<name>A0A4D6LDY0_VIGUN</name>
<dbReference type="PANTHER" id="PTHR47950:SF48">
    <property type="entry name" value="CYTOCHROME P450 FAMILY PROTEIN, EXPRESSED"/>
    <property type="match status" value="1"/>
</dbReference>
<dbReference type="PANTHER" id="PTHR47950">
    <property type="entry name" value="CYTOCHROME P450, FAMILY 76, SUBFAMILY C, POLYPEPTIDE 5-RELATED"/>
    <property type="match status" value="1"/>
</dbReference>
<keyword evidence="3" id="KW-1185">Reference proteome</keyword>
<dbReference type="GO" id="GO:0005506">
    <property type="term" value="F:iron ion binding"/>
    <property type="evidence" value="ECO:0007669"/>
    <property type="project" value="InterPro"/>
</dbReference>
<reference evidence="2 3" key="1">
    <citation type="submission" date="2019-04" db="EMBL/GenBank/DDBJ databases">
        <title>An improved genome assembly and genetic linkage map for asparagus bean, Vigna unguiculata ssp. sesquipedialis.</title>
        <authorList>
            <person name="Xia Q."/>
            <person name="Zhang R."/>
            <person name="Dong Y."/>
        </authorList>
    </citation>
    <scope>NUCLEOTIDE SEQUENCE [LARGE SCALE GENOMIC DNA]</scope>
    <source>
        <tissue evidence="2">Leaf</tissue>
    </source>
</reference>
<gene>
    <name evidence="2" type="ORF">DEO72_LG3g1313</name>
</gene>
<protein>
    <submittedName>
        <fullName evidence="2">Cytochrome P450</fullName>
    </submittedName>
</protein>
<dbReference type="Proteomes" id="UP000501690">
    <property type="component" value="Linkage Group LG3"/>
</dbReference>
<dbReference type="GO" id="GO:0004497">
    <property type="term" value="F:monooxygenase activity"/>
    <property type="evidence" value="ECO:0007669"/>
    <property type="project" value="InterPro"/>
</dbReference>
<accession>A0A4D6LDY0</accession>
<evidence type="ECO:0000313" key="3">
    <source>
        <dbReference type="Proteomes" id="UP000501690"/>
    </source>
</evidence>
<sequence length="188" mass="21758">MSLKLGKVTTSVMSSAEAAKRNLDATERFRSKKVRELYSDIHHNNLKGEPVNIGSFQDDNKLDVNTIYSEDFIQSVEKDREMKELVTNIMKENLDATERFRSKKVRELYSDIHHNNLKGEPVNIGSFQDDNKLDVNTIYSEDFIQSVEKDREMKELVTNIMKEVGRPNLVDCFPVLKIINPHGIKRRT</sequence>